<dbReference type="PANTHER" id="PTHR33695">
    <property type="entry name" value="LIPOPROTEIN SIGNAL PEPTIDASE"/>
    <property type="match status" value="1"/>
</dbReference>
<evidence type="ECO:0000256" key="8">
    <source>
        <dbReference type="ARBA" id="ARBA00023136"/>
    </source>
</evidence>
<dbReference type="RefSeq" id="WP_283383450.1">
    <property type="nucleotide sequence ID" value="NZ_JASHIE010000020.1"/>
</dbReference>
<comment type="similarity">
    <text evidence="1">Belongs to the peptidase A8 family.</text>
</comment>
<proteinExistence type="inferred from homology"/>
<feature type="transmembrane region" description="Helical" evidence="9">
    <location>
        <begin position="155"/>
        <end position="173"/>
    </location>
</feature>
<sequence>MINKKELGILLTIVTLDLITKILANNYLPFGQQVNVIGNKLSLYLTYNQGSTGEQASFLLQAQKDKNIAIILICINGLSLLTYLLIIRKLNLGTIYKVIIGIILYVALTNVAEIIKPILTQYNITSWAASVMGKVTGLIIYGVLFYFTKDKLARLSVILILACGFGNLLSHFYRPFLVIDFIYIDGLYELLRIGVFNFADLSFDVGIVGLMVFLLIWAFRKLTGSTSGK</sequence>
<keyword evidence="7 9" id="KW-1133">Transmembrane helix</keyword>
<name>A0ABT6Z897_9BACT</name>
<evidence type="ECO:0000256" key="5">
    <source>
        <dbReference type="ARBA" id="ARBA00022750"/>
    </source>
</evidence>
<keyword evidence="11" id="KW-1185">Reference proteome</keyword>
<gene>
    <name evidence="10" type="ORF">QM481_22595</name>
</gene>
<organism evidence="10 11">
    <name type="scientific">Flectobacillus rivi</name>
    <dbReference type="NCBI Taxonomy" id="2984209"/>
    <lineage>
        <taxon>Bacteria</taxon>
        <taxon>Pseudomonadati</taxon>
        <taxon>Bacteroidota</taxon>
        <taxon>Cytophagia</taxon>
        <taxon>Cytophagales</taxon>
        <taxon>Flectobacillaceae</taxon>
        <taxon>Flectobacillus</taxon>
    </lineage>
</organism>
<keyword evidence="5" id="KW-0064">Aspartyl protease</keyword>
<evidence type="ECO:0000256" key="6">
    <source>
        <dbReference type="ARBA" id="ARBA00022801"/>
    </source>
</evidence>
<comment type="caution">
    <text evidence="10">The sequence shown here is derived from an EMBL/GenBank/DDBJ whole genome shotgun (WGS) entry which is preliminary data.</text>
</comment>
<dbReference type="EMBL" id="JASHIE010000020">
    <property type="protein sequence ID" value="MDI9877347.1"/>
    <property type="molecule type" value="Genomic_DNA"/>
</dbReference>
<dbReference type="Proteomes" id="UP001225761">
    <property type="component" value="Unassembled WGS sequence"/>
</dbReference>
<dbReference type="PANTHER" id="PTHR33695:SF1">
    <property type="entry name" value="LIPOPROTEIN SIGNAL PEPTIDASE"/>
    <property type="match status" value="1"/>
</dbReference>
<protein>
    <submittedName>
        <fullName evidence="10">Signal peptidase II</fullName>
        <ecNumber evidence="10">3.4.23.36</ecNumber>
    </submittedName>
</protein>
<keyword evidence="6 10" id="KW-0378">Hydrolase</keyword>
<keyword evidence="8 9" id="KW-0472">Membrane</keyword>
<evidence type="ECO:0000256" key="3">
    <source>
        <dbReference type="ARBA" id="ARBA00022670"/>
    </source>
</evidence>
<accession>A0ABT6Z897</accession>
<dbReference type="GO" id="GO:0004190">
    <property type="term" value="F:aspartic-type endopeptidase activity"/>
    <property type="evidence" value="ECO:0007669"/>
    <property type="project" value="UniProtKB-EC"/>
</dbReference>
<evidence type="ECO:0000256" key="1">
    <source>
        <dbReference type="ARBA" id="ARBA00006139"/>
    </source>
</evidence>
<evidence type="ECO:0000256" key="4">
    <source>
        <dbReference type="ARBA" id="ARBA00022692"/>
    </source>
</evidence>
<dbReference type="EC" id="3.4.23.36" evidence="10"/>
<feature type="transmembrane region" description="Helical" evidence="9">
    <location>
        <begin position="127"/>
        <end position="148"/>
    </location>
</feature>
<feature type="transmembrane region" description="Helical" evidence="9">
    <location>
        <begin position="68"/>
        <end position="87"/>
    </location>
</feature>
<keyword evidence="4 9" id="KW-0812">Transmembrane</keyword>
<feature type="transmembrane region" description="Helical" evidence="9">
    <location>
        <begin position="193"/>
        <end position="219"/>
    </location>
</feature>
<dbReference type="InterPro" id="IPR001872">
    <property type="entry name" value="Peptidase_A8"/>
</dbReference>
<evidence type="ECO:0000256" key="9">
    <source>
        <dbReference type="SAM" id="Phobius"/>
    </source>
</evidence>
<reference evidence="10 11" key="1">
    <citation type="submission" date="2023-05" db="EMBL/GenBank/DDBJ databases">
        <title>Novel species of genus Flectobacillus isolated from stream in China.</title>
        <authorList>
            <person name="Lu H."/>
        </authorList>
    </citation>
    <scope>NUCLEOTIDE SEQUENCE [LARGE SCALE GENOMIC DNA]</scope>
    <source>
        <strain evidence="10 11">LFS242W</strain>
    </source>
</reference>
<evidence type="ECO:0000256" key="2">
    <source>
        <dbReference type="ARBA" id="ARBA00022475"/>
    </source>
</evidence>
<evidence type="ECO:0000256" key="7">
    <source>
        <dbReference type="ARBA" id="ARBA00022989"/>
    </source>
</evidence>
<evidence type="ECO:0000313" key="11">
    <source>
        <dbReference type="Proteomes" id="UP001225761"/>
    </source>
</evidence>
<evidence type="ECO:0000313" key="10">
    <source>
        <dbReference type="EMBL" id="MDI9877347.1"/>
    </source>
</evidence>
<feature type="transmembrane region" description="Helical" evidence="9">
    <location>
        <begin position="94"/>
        <end position="115"/>
    </location>
</feature>
<dbReference type="Pfam" id="PF01252">
    <property type="entry name" value="Peptidase_A8"/>
    <property type="match status" value="1"/>
</dbReference>
<feature type="transmembrane region" description="Helical" evidence="9">
    <location>
        <begin position="7"/>
        <end position="24"/>
    </location>
</feature>
<keyword evidence="2" id="KW-1003">Cell membrane</keyword>
<keyword evidence="3" id="KW-0645">Protease</keyword>